<gene>
    <name evidence="2" type="ORF">CAC02_09485</name>
</gene>
<sequence length="116" mass="14196">MEIKDRLKSMYYKRLYIESLKATLEHDRELIKLFPKYLAELEKDDIERIAQEESELQADLDLINSLDDELQRNILTERYVNNLKWDDIADKLFYPRQTLFRHHNKALEQLTRHNQF</sequence>
<dbReference type="Gene3D" id="1.10.10.10">
    <property type="entry name" value="Winged helix-like DNA-binding domain superfamily/Winged helix DNA-binding domain"/>
    <property type="match status" value="1"/>
</dbReference>
<feature type="coiled-coil region" evidence="1">
    <location>
        <begin position="39"/>
        <end position="69"/>
    </location>
</feature>
<name>A0A368UEC3_9STRE</name>
<dbReference type="SUPFAM" id="SSF88659">
    <property type="entry name" value="Sigma3 and sigma4 domains of RNA polymerase sigma factors"/>
    <property type="match status" value="1"/>
</dbReference>
<protein>
    <recommendedName>
        <fullName evidence="4">Phage protein</fullName>
    </recommendedName>
</protein>
<dbReference type="EMBL" id="NETH01000059">
    <property type="protein sequence ID" value="RCW16255.1"/>
    <property type="molecule type" value="Genomic_DNA"/>
</dbReference>
<organism evidence="2 3">
    <name type="scientific">Streptococcus gallolyticus</name>
    <dbReference type="NCBI Taxonomy" id="315405"/>
    <lineage>
        <taxon>Bacteria</taxon>
        <taxon>Bacillati</taxon>
        <taxon>Bacillota</taxon>
        <taxon>Bacilli</taxon>
        <taxon>Lactobacillales</taxon>
        <taxon>Streptococcaceae</taxon>
        <taxon>Streptococcus</taxon>
    </lineage>
</organism>
<keyword evidence="1" id="KW-0175">Coiled coil</keyword>
<evidence type="ECO:0008006" key="4">
    <source>
        <dbReference type="Google" id="ProtNLM"/>
    </source>
</evidence>
<evidence type="ECO:0000256" key="1">
    <source>
        <dbReference type="SAM" id="Coils"/>
    </source>
</evidence>
<proteinExistence type="predicted"/>
<comment type="caution">
    <text evidence="2">The sequence shown here is derived from an EMBL/GenBank/DDBJ whole genome shotgun (WGS) entry which is preliminary data.</text>
</comment>
<evidence type="ECO:0000313" key="2">
    <source>
        <dbReference type="EMBL" id="RCW16255.1"/>
    </source>
</evidence>
<reference evidence="2 3" key="1">
    <citation type="journal article" date="2018" name="Sci. Rep.">
        <title>Network-guided genomic and metagenomic analysis of the faecal microbiota of the critically endangered kakapo.</title>
        <authorList>
            <person name="Waite D.W."/>
            <person name="Dsouza M."/>
            <person name="Sekiguchi Y."/>
            <person name="Hugenholtz P."/>
            <person name="Taylor M.W."/>
        </authorList>
    </citation>
    <scope>NUCLEOTIDE SEQUENCE [LARGE SCALE GENOMIC DNA]</scope>
    <source>
        <strain evidence="2 3">BI02</strain>
    </source>
</reference>
<evidence type="ECO:0000313" key="3">
    <source>
        <dbReference type="Proteomes" id="UP000253215"/>
    </source>
</evidence>
<dbReference type="Proteomes" id="UP000253215">
    <property type="component" value="Unassembled WGS sequence"/>
</dbReference>
<dbReference type="AlphaFoldDB" id="A0A368UEC3"/>
<dbReference type="InterPro" id="IPR010861">
    <property type="entry name" value="DUF1492"/>
</dbReference>
<dbReference type="Pfam" id="PF07374">
    <property type="entry name" value="DUF1492"/>
    <property type="match status" value="1"/>
</dbReference>
<accession>A0A368UEC3</accession>
<dbReference type="InterPro" id="IPR013324">
    <property type="entry name" value="RNA_pol_sigma_r3/r4-like"/>
</dbReference>
<dbReference type="InterPro" id="IPR036388">
    <property type="entry name" value="WH-like_DNA-bd_sf"/>
</dbReference>